<keyword evidence="2" id="KW-1185">Reference proteome</keyword>
<name>A0A4Y2QW58_ARAVE</name>
<proteinExistence type="predicted"/>
<dbReference type="OrthoDB" id="6467447at2759"/>
<dbReference type="EMBL" id="BGPR01015001">
    <property type="protein sequence ID" value="GBN67622.1"/>
    <property type="molecule type" value="Genomic_DNA"/>
</dbReference>
<dbReference type="Proteomes" id="UP000499080">
    <property type="component" value="Unassembled WGS sequence"/>
</dbReference>
<dbReference type="GO" id="GO:0003676">
    <property type="term" value="F:nucleic acid binding"/>
    <property type="evidence" value="ECO:0007669"/>
    <property type="project" value="InterPro"/>
</dbReference>
<gene>
    <name evidence="1" type="ORF">AVEN_158656_1</name>
</gene>
<dbReference type="Gene3D" id="3.30.420.10">
    <property type="entry name" value="Ribonuclease H-like superfamily/Ribonuclease H"/>
    <property type="match status" value="1"/>
</dbReference>
<sequence>MVWGMFSWHALGPLIPVEGTFNSFAYLSIVDDPVHPYMATVYPANDAVFQQDKATSPKLSVHGPRSLMKSCSYCPGLQIPQILTLAKIWGNISIDT</sequence>
<reference evidence="1 2" key="1">
    <citation type="journal article" date="2019" name="Sci. Rep.">
        <title>Orb-weaving spider Araneus ventricosus genome elucidates the spidroin gene catalogue.</title>
        <authorList>
            <person name="Kono N."/>
            <person name="Nakamura H."/>
            <person name="Ohtoshi R."/>
            <person name="Moran D.A.P."/>
            <person name="Shinohara A."/>
            <person name="Yoshida Y."/>
            <person name="Fujiwara M."/>
            <person name="Mori M."/>
            <person name="Tomita M."/>
            <person name="Arakawa K."/>
        </authorList>
    </citation>
    <scope>NUCLEOTIDE SEQUENCE [LARGE SCALE GENOMIC DNA]</scope>
</reference>
<organism evidence="1 2">
    <name type="scientific">Araneus ventricosus</name>
    <name type="common">Orbweaver spider</name>
    <name type="synonym">Epeira ventricosa</name>
    <dbReference type="NCBI Taxonomy" id="182803"/>
    <lineage>
        <taxon>Eukaryota</taxon>
        <taxon>Metazoa</taxon>
        <taxon>Ecdysozoa</taxon>
        <taxon>Arthropoda</taxon>
        <taxon>Chelicerata</taxon>
        <taxon>Arachnida</taxon>
        <taxon>Araneae</taxon>
        <taxon>Araneomorphae</taxon>
        <taxon>Entelegynae</taxon>
        <taxon>Araneoidea</taxon>
        <taxon>Araneidae</taxon>
        <taxon>Araneus</taxon>
    </lineage>
</organism>
<dbReference type="InterPro" id="IPR036397">
    <property type="entry name" value="RNaseH_sf"/>
</dbReference>
<protein>
    <submittedName>
        <fullName evidence="1">Uncharacterized protein</fullName>
    </submittedName>
</protein>
<comment type="caution">
    <text evidence="1">The sequence shown here is derived from an EMBL/GenBank/DDBJ whole genome shotgun (WGS) entry which is preliminary data.</text>
</comment>
<evidence type="ECO:0000313" key="2">
    <source>
        <dbReference type="Proteomes" id="UP000499080"/>
    </source>
</evidence>
<dbReference type="AlphaFoldDB" id="A0A4Y2QW58"/>
<evidence type="ECO:0000313" key="1">
    <source>
        <dbReference type="EMBL" id="GBN67622.1"/>
    </source>
</evidence>
<accession>A0A4Y2QW58</accession>